<protein>
    <recommendedName>
        <fullName evidence="5">SP-RING-type domain-containing protein</fullName>
    </recommendedName>
</protein>
<dbReference type="PANTHER" id="PTHR10782">
    <property type="entry name" value="ZINC FINGER MIZ DOMAIN-CONTAINING PROTEIN"/>
    <property type="match status" value="1"/>
</dbReference>
<accession>A0A5B0QGR2</accession>
<dbReference type="AlphaFoldDB" id="A0A5B0QGR2"/>
<feature type="compositionally biased region" description="Polar residues" evidence="4">
    <location>
        <begin position="157"/>
        <end position="167"/>
    </location>
</feature>
<evidence type="ECO:0000313" key="6">
    <source>
        <dbReference type="EMBL" id="KAA1112269.1"/>
    </source>
</evidence>
<dbReference type="InterPro" id="IPR013083">
    <property type="entry name" value="Znf_RING/FYVE/PHD"/>
</dbReference>
<reference evidence="6 7" key="1">
    <citation type="submission" date="2019-05" db="EMBL/GenBank/DDBJ databases">
        <title>Emergence of the Ug99 lineage of the wheat stem rust pathogen through somatic hybridization.</title>
        <authorList>
            <person name="Li F."/>
            <person name="Upadhyaya N.M."/>
            <person name="Sperschneider J."/>
            <person name="Matny O."/>
            <person name="Nguyen-Phuc H."/>
            <person name="Mago R."/>
            <person name="Raley C."/>
            <person name="Miller M.E."/>
            <person name="Silverstein K.A.T."/>
            <person name="Henningsen E."/>
            <person name="Hirsch C.D."/>
            <person name="Visser B."/>
            <person name="Pretorius Z.A."/>
            <person name="Steffenson B.J."/>
            <person name="Schwessinger B."/>
            <person name="Dodds P.N."/>
            <person name="Figueroa M."/>
        </authorList>
    </citation>
    <scope>NUCLEOTIDE SEQUENCE [LARGE SCALE GENOMIC DNA]</scope>
    <source>
        <strain evidence="6 7">Ug99</strain>
    </source>
</reference>
<organism evidence="6 7">
    <name type="scientific">Puccinia graminis f. sp. tritici</name>
    <dbReference type="NCBI Taxonomy" id="56615"/>
    <lineage>
        <taxon>Eukaryota</taxon>
        <taxon>Fungi</taxon>
        <taxon>Dikarya</taxon>
        <taxon>Basidiomycota</taxon>
        <taxon>Pucciniomycotina</taxon>
        <taxon>Pucciniomycetes</taxon>
        <taxon>Pucciniales</taxon>
        <taxon>Pucciniaceae</taxon>
        <taxon>Puccinia</taxon>
    </lineage>
</organism>
<gene>
    <name evidence="6" type="ORF">PGTUg99_016573</name>
</gene>
<evidence type="ECO:0000256" key="2">
    <source>
        <dbReference type="ARBA" id="ARBA00022771"/>
    </source>
</evidence>
<proteinExistence type="predicted"/>
<evidence type="ECO:0000256" key="1">
    <source>
        <dbReference type="ARBA" id="ARBA00022723"/>
    </source>
</evidence>
<dbReference type="GO" id="GO:0008270">
    <property type="term" value="F:zinc ion binding"/>
    <property type="evidence" value="ECO:0007669"/>
    <property type="project" value="UniProtKB-KW"/>
</dbReference>
<feature type="region of interest" description="Disordered" evidence="4">
    <location>
        <begin position="138"/>
        <end position="267"/>
    </location>
</feature>
<comment type="caution">
    <text evidence="6">The sequence shown here is derived from an EMBL/GenBank/DDBJ whole genome shotgun (WGS) entry which is preliminary data.</text>
</comment>
<keyword evidence="3" id="KW-0862">Zinc</keyword>
<dbReference type="GO" id="GO:0061665">
    <property type="term" value="F:SUMO ligase activity"/>
    <property type="evidence" value="ECO:0007669"/>
    <property type="project" value="TreeGrafter"/>
</dbReference>
<evidence type="ECO:0000313" key="7">
    <source>
        <dbReference type="Proteomes" id="UP000325313"/>
    </source>
</evidence>
<feature type="compositionally biased region" description="Basic and acidic residues" evidence="4">
    <location>
        <begin position="256"/>
        <end position="267"/>
    </location>
</feature>
<dbReference type="Proteomes" id="UP000325313">
    <property type="component" value="Unassembled WGS sequence"/>
</dbReference>
<dbReference type="EMBL" id="VDEP01000280">
    <property type="protein sequence ID" value="KAA1112269.1"/>
    <property type="molecule type" value="Genomic_DNA"/>
</dbReference>
<evidence type="ECO:0000259" key="5">
    <source>
        <dbReference type="Pfam" id="PF02891"/>
    </source>
</evidence>
<name>A0A5B0QGR2_PUCGR</name>
<feature type="domain" description="SP-RING-type" evidence="5">
    <location>
        <begin position="469"/>
        <end position="509"/>
    </location>
</feature>
<evidence type="ECO:0000256" key="4">
    <source>
        <dbReference type="SAM" id="MobiDB-lite"/>
    </source>
</evidence>
<evidence type="ECO:0000256" key="3">
    <source>
        <dbReference type="ARBA" id="ARBA00022833"/>
    </source>
</evidence>
<dbReference type="InterPro" id="IPR004181">
    <property type="entry name" value="Znf_MIZ"/>
</dbReference>
<keyword evidence="1" id="KW-0479">Metal-binding</keyword>
<sequence length="535" mass="61454">MPPFRSKDFWQKFDRNILMLDLLKRKLQNDATIIEVAQPFSRTMRDGELLAIEFISHLAGFCQELVDWYDEPRLCRLDRKQLQALFRVIKSVKTAVEDSKDDIICQTTLGQDPVAYYEFYRSDIDGYFSRFQKTIQGELQRRTPTTSREDAPDDIVQGSSTRQTHTSEPVDRKPSPQLFSDSDSDTSESDDSDHPFRKVPKKPVVIQHDNKEEKPQIVSSKETSPEASIDAQSELPDDNNGTPAKTRPLLSPPIKPESEPETEHTTISIEQKKAELINTHELNSNVLGDLWISHQVLKSNQFTITGRMIEYTFRLTDTKKFSYPRFDSLPSSLPSTMDEDERKALPVEIVIIVEIELLSTQTTENPFQFLNFTFNSQDVSVLKSHQDGSKLKMILPVHPEHLKVGVNKIKMKQSKEMRPQKTTKGRLSVEVITMLSEKEVFEQSICGNCSNHRTTSLYESSSSKSLLDPISGQMVRCPVRSGQCQHWECFDLKNIIQQSRFKSSWTCPFETCKMIFKPIELEFDPFVLENIEQIS</sequence>
<dbReference type="GO" id="GO:0016925">
    <property type="term" value="P:protein sumoylation"/>
    <property type="evidence" value="ECO:0007669"/>
    <property type="project" value="TreeGrafter"/>
</dbReference>
<feature type="compositionally biased region" description="Polar residues" evidence="4">
    <location>
        <begin position="217"/>
        <end position="226"/>
    </location>
</feature>
<dbReference type="GO" id="GO:0000785">
    <property type="term" value="C:chromatin"/>
    <property type="evidence" value="ECO:0007669"/>
    <property type="project" value="TreeGrafter"/>
</dbReference>
<keyword evidence="2" id="KW-0863">Zinc-finger</keyword>
<dbReference type="Gene3D" id="3.30.40.10">
    <property type="entry name" value="Zinc/RING finger domain, C3HC4 (zinc finger)"/>
    <property type="match status" value="1"/>
</dbReference>
<feature type="compositionally biased region" description="Acidic residues" evidence="4">
    <location>
        <begin position="182"/>
        <end position="191"/>
    </location>
</feature>
<dbReference type="PANTHER" id="PTHR10782:SF4">
    <property type="entry name" value="TONALLI, ISOFORM E"/>
    <property type="match status" value="1"/>
</dbReference>
<dbReference type="Pfam" id="PF02891">
    <property type="entry name" value="zf-MIZ"/>
    <property type="match status" value="1"/>
</dbReference>